<reference evidence="2 3" key="1">
    <citation type="journal article" date="2019" name="Int. J. Syst. Evol. Microbiol.">
        <title>The Global Catalogue of Microorganisms (GCM) 10K type strain sequencing project: providing services to taxonomists for standard genome sequencing and annotation.</title>
        <authorList>
            <consortium name="The Broad Institute Genomics Platform"/>
            <consortium name="The Broad Institute Genome Sequencing Center for Infectious Disease"/>
            <person name="Wu L."/>
            <person name="Ma J."/>
        </authorList>
    </citation>
    <scope>NUCLEOTIDE SEQUENCE [LARGE SCALE GENOMIC DNA]</scope>
    <source>
        <strain evidence="2 3">JCM 15974</strain>
    </source>
</reference>
<evidence type="ECO:0000256" key="1">
    <source>
        <dbReference type="SAM" id="Coils"/>
    </source>
</evidence>
<organism evidence="2 3">
    <name type="scientific">Aquimarina litoralis</name>
    <dbReference type="NCBI Taxonomy" id="584605"/>
    <lineage>
        <taxon>Bacteria</taxon>
        <taxon>Pseudomonadati</taxon>
        <taxon>Bacteroidota</taxon>
        <taxon>Flavobacteriia</taxon>
        <taxon>Flavobacteriales</taxon>
        <taxon>Flavobacteriaceae</taxon>
        <taxon>Aquimarina</taxon>
    </lineage>
</organism>
<dbReference type="EMBL" id="BAAAGE010000003">
    <property type="protein sequence ID" value="GAA0724744.1"/>
    <property type="molecule type" value="Genomic_DNA"/>
</dbReference>
<proteinExistence type="predicted"/>
<accession>A0ABN1J032</accession>
<keyword evidence="1" id="KW-0175">Coiled coil</keyword>
<feature type="coiled-coil region" evidence="1">
    <location>
        <begin position="20"/>
        <end position="47"/>
    </location>
</feature>
<evidence type="ECO:0000313" key="2">
    <source>
        <dbReference type="EMBL" id="GAA0724744.1"/>
    </source>
</evidence>
<name>A0ABN1J032_9FLAO</name>
<gene>
    <name evidence="2" type="ORF">GCM10009430_29470</name>
</gene>
<evidence type="ECO:0008006" key="4">
    <source>
        <dbReference type="Google" id="ProtNLM"/>
    </source>
</evidence>
<dbReference type="RefSeq" id="WP_343913066.1">
    <property type="nucleotide sequence ID" value="NZ_BAAAGE010000003.1"/>
</dbReference>
<protein>
    <recommendedName>
        <fullName evidence="4">Lipoprotein</fullName>
    </recommendedName>
</protein>
<comment type="caution">
    <text evidence="2">The sequence shown here is derived from an EMBL/GenBank/DDBJ whole genome shotgun (WGS) entry which is preliminary data.</text>
</comment>
<keyword evidence="3" id="KW-1185">Reference proteome</keyword>
<dbReference type="Proteomes" id="UP001501758">
    <property type="component" value="Unassembled WGS sequence"/>
</dbReference>
<sequence>MKFLIIPFALTLLISCTDKTKILENQNLELTNQVKQLQQQIDSLKNLPSIHFEKIITKDISLDSLRNESIAKYISPLKNNLLKTKDSAIITSYLNFAKRFPNSYFSMYAIDRIKTIKEKRKTIKINELVGSWKWETRTNTLFPLEIKRKEQIVFEKDKTVKFFKNGELTSKEKYHPITRDYLNQYITFSKKGTYNIFLLEGDLLKLTKGKGTCFDCGSDIYKKVK</sequence>
<evidence type="ECO:0000313" key="3">
    <source>
        <dbReference type="Proteomes" id="UP001501758"/>
    </source>
</evidence>
<dbReference type="PROSITE" id="PS51257">
    <property type="entry name" value="PROKAR_LIPOPROTEIN"/>
    <property type="match status" value="1"/>
</dbReference>